<reference evidence="3" key="2">
    <citation type="submission" date="2024-04" db="EMBL/GenBank/DDBJ databases">
        <authorList>
            <person name="Chen Y."/>
            <person name="Shah S."/>
            <person name="Dougan E. K."/>
            <person name="Thang M."/>
            <person name="Chan C."/>
        </authorList>
    </citation>
    <scope>NUCLEOTIDE SEQUENCE [LARGE SCALE GENOMIC DNA]</scope>
</reference>
<evidence type="ECO:0000256" key="1">
    <source>
        <dbReference type="SAM" id="MobiDB-lite"/>
    </source>
</evidence>
<evidence type="ECO:0000313" key="3">
    <source>
        <dbReference type="EMBL" id="CAL1156678.1"/>
    </source>
</evidence>
<accession>A0A9P1D3W1</accession>
<dbReference type="EMBL" id="CAMXCT020003240">
    <property type="protein sequence ID" value="CAL1156678.1"/>
    <property type="molecule type" value="Genomic_DNA"/>
</dbReference>
<keyword evidence="4" id="KW-1185">Reference proteome</keyword>
<dbReference type="AlphaFoldDB" id="A0A9P1D3W1"/>
<dbReference type="EMBL" id="CAMXCT030003240">
    <property type="protein sequence ID" value="CAL4790615.1"/>
    <property type="molecule type" value="Genomic_DNA"/>
</dbReference>
<sequence length="184" mass="20576">MAGYSEFRMEKWMKLVSPGKSPKTTAELTTAAGRASDEVMCRPVADETLPDLPLPAPKRFKRSAPEPEEPPSVQEASPAKNRKRKRVADEMLPDLPLPAPKRFKRSAPEPEEPPSVQEVPKASPKNRKRKRVADEMLPDLPLPAPKRFKRSAPEPEEPPSVQEVPKAELSGRMGTKSWAKWRGK</sequence>
<reference evidence="2" key="1">
    <citation type="submission" date="2022-10" db="EMBL/GenBank/DDBJ databases">
        <authorList>
            <person name="Chen Y."/>
            <person name="Dougan E. K."/>
            <person name="Chan C."/>
            <person name="Rhodes N."/>
            <person name="Thang M."/>
        </authorList>
    </citation>
    <scope>NUCLEOTIDE SEQUENCE</scope>
</reference>
<gene>
    <name evidence="2" type="ORF">C1SCF055_LOCUS29176</name>
</gene>
<feature type="region of interest" description="Disordered" evidence="1">
    <location>
        <begin position="17"/>
        <end position="184"/>
    </location>
</feature>
<protein>
    <submittedName>
        <fullName evidence="2">Uncharacterized protein</fullName>
    </submittedName>
</protein>
<dbReference type="Proteomes" id="UP001152797">
    <property type="component" value="Unassembled WGS sequence"/>
</dbReference>
<organism evidence="2">
    <name type="scientific">Cladocopium goreaui</name>
    <dbReference type="NCBI Taxonomy" id="2562237"/>
    <lineage>
        <taxon>Eukaryota</taxon>
        <taxon>Sar</taxon>
        <taxon>Alveolata</taxon>
        <taxon>Dinophyceae</taxon>
        <taxon>Suessiales</taxon>
        <taxon>Symbiodiniaceae</taxon>
        <taxon>Cladocopium</taxon>
    </lineage>
</organism>
<name>A0A9P1D3W1_9DINO</name>
<dbReference type="EMBL" id="CAMXCT010003240">
    <property type="protein sequence ID" value="CAI4003303.1"/>
    <property type="molecule type" value="Genomic_DNA"/>
</dbReference>
<comment type="caution">
    <text evidence="2">The sequence shown here is derived from an EMBL/GenBank/DDBJ whole genome shotgun (WGS) entry which is preliminary data.</text>
</comment>
<proteinExistence type="predicted"/>
<evidence type="ECO:0000313" key="4">
    <source>
        <dbReference type="Proteomes" id="UP001152797"/>
    </source>
</evidence>
<evidence type="ECO:0000313" key="2">
    <source>
        <dbReference type="EMBL" id="CAI4003303.1"/>
    </source>
</evidence>